<keyword evidence="1" id="KW-1161">Viral attachment to host cell</keyword>
<evidence type="ECO:0008006" key="4">
    <source>
        <dbReference type="Google" id="ProtNLM"/>
    </source>
</evidence>
<keyword evidence="1" id="KW-1175">Viral attachment to host cell pilus</keyword>
<keyword evidence="1" id="KW-0946">Virion</keyword>
<dbReference type="InterPro" id="IPR005563">
    <property type="entry name" value="A_protein"/>
</dbReference>
<organism evidence="3">
    <name type="scientific">Beihai levi-like virus 23</name>
    <dbReference type="NCBI Taxonomy" id="1922409"/>
    <lineage>
        <taxon>Viruses</taxon>
        <taxon>Riboviria</taxon>
    </lineage>
</organism>
<accession>A0A1L3KHX3</accession>
<comment type="similarity">
    <text evidence="2">Belongs to the Leviviricetes maturation protein family.</text>
</comment>
<name>A0A1L3KHX3_9VIRU</name>
<evidence type="ECO:0000313" key="3">
    <source>
        <dbReference type="EMBL" id="APG77001.1"/>
    </source>
</evidence>
<protein>
    <recommendedName>
        <fullName evidence="4">Maturation protein</fullName>
    </recommendedName>
</protein>
<evidence type="ECO:0000256" key="2">
    <source>
        <dbReference type="ARBA" id="ARBA00035110"/>
    </source>
</evidence>
<evidence type="ECO:0000256" key="1">
    <source>
        <dbReference type="ARBA" id="ARBA00023104"/>
    </source>
</evidence>
<proteinExistence type="inferred from homology"/>
<keyword evidence="1" id="KW-1160">Virus entry into host cell</keyword>
<keyword evidence="1" id="KW-0945">Host-virus interaction</keyword>
<dbReference type="GO" id="GO:0039666">
    <property type="term" value="P:virion attachment to host cell pilus"/>
    <property type="evidence" value="ECO:0007669"/>
    <property type="project" value="UniProtKB-KW"/>
</dbReference>
<dbReference type="EMBL" id="KX883474">
    <property type="protein sequence ID" value="APG77001.1"/>
    <property type="molecule type" value="Genomic_RNA"/>
</dbReference>
<sequence length="410" mass="45279">MVIQPPLQEVLNLRDVVDQHLFGTRYTRFESLAGCHPDKYAKTATFTNGWIKRGRAESKSSDGMRPTAYSAYKSECRQTTDRDIEGINPRTFRAPLCSDAAPGWGYFRWMQDGASTAPSVVSATPYQDTGLLPSVPAALVAKARNKAISDAAGMEVNSAAFMGEIWTSSKMMAETLSRLAKAYKAVKKGNLGHAAVLLGVAKLNGRRLKGHSAHDRWLAFQYGWKPLMSDLYNMHGAITNALSQPDLLRVKATVVETYDVSQKLSSWRRTGSVECGVEIGVCYKVADAKLHAFNQMGLVNPLALAWELMPLSFVVDWFVSVGSFLENLSGHIGLEFSHGYETHFVRSKDLTMVYETHGRLGCVGVYPGFSIDNFAMRRNVLSEAPRPHVAIQPLRNINQVISAAALMKQR</sequence>
<reference evidence="3" key="1">
    <citation type="journal article" date="2016" name="Nature">
        <title>Redefining the invertebrate RNA virosphere.</title>
        <authorList>
            <person name="Shi M."/>
            <person name="Lin X.D."/>
            <person name="Tian J.H."/>
            <person name="Chen L.J."/>
            <person name="Chen X."/>
            <person name="Li C.X."/>
            <person name="Qin X.C."/>
            <person name="Li J."/>
            <person name="Cao J.P."/>
            <person name="Eden J.S."/>
            <person name="Buchmann J."/>
            <person name="Wang W."/>
            <person name="Xu J."/>
            <person name="Holmes E.C."/>
            <person name="Zhang Y.Z."/>
        </authorList>
    </citation>
    <scope>NUCLEOTIDE SEQUENCE</scope>
    <source>
        <strain evidence="3">BHJP62133</strain>
    </source>
</reference>
<dbReference type="Pfam" id="PF03863">
    <property type="entry name" value="Phage_mat-A"/>
    <property type="match status" value="1"/>
</dbReference>